<dbReference type="PANTHER" id="PTHR35788:SF1">
    <property type="entry name" value="EXPORTED PROTEIN"/>
    <property type="match status" value="1"/>
</dbReference>
<dbReference type="InterPro" id="IPR011098">
    <property type="entry name" value="G5_dom"/>
</dbReference>
<sequence length="449" mass="51784">MKKRLMLKKGIIFSILLCFIYALPSYAFSEAINKKNKKLPKNVYFKEVDLSGKTIKDVEEIIDREVEEIENKKINICFSYNGDVQTHNFKLKDLGYYSNKEEVKNKISLILYNDLSPIEKLKEYINIKKYGRKYDLNHGIDYEKFCKSISVFDEFKLPKPQNAKYKCEDGKIIIIPEIYGYEFDKEKLYNQVCSNMLGDKREFTLDYKTVKPKITEEVLKKQGIKEKIASYTTKFNSNNKSRSKNIRLAASIIDGTIVAPGEVFSFNKVVGERTKARGFDEAGVYINGNIESELGGGICQVSSTLYNAVLLSDLEVVQRNNHSLTVNYVPLSRDAAVSWGSKDFKFRNNKDFYIYIHAETGENTITFDLFGTKSNKKVELISKIIERIDSPIKYVQDTNLKDGEIVKKGRTGYRSKLIKKVYENGKLIRREIVSQDKYMSTPTIIKQEE</sequence>
<dbReference type="InterPro" id="IPR052913">
    <property type="entry name" value="Glycopeptide_resist_protein"/>
</dbReference>
<keyword evidence="4" id="KW-1185">Reference proteome</keyword>
<feature type="domain" description="G5" evidence="2">
    <location>
        <begin position="376"/>
        <end position="449"/>
    </location>
</feature>
<comment type="caution">
    <text evidence="3">The sequence shown here is derived from an EMBL/GenBank/DDBJ whole genome shotgun (WGS) entry which is preliminary data.</text>
</comment>
<keyword evidence="1" id="KW-0732">Signal</keyword>
<gene>
    <name evidence="3" type="primary">vanW_2</name>
    <name evidence="3" type="ORF">CLCOL_20210</name>
</gene>
<dbReference type="Pfam" id="PF07501">
    <property type="entry name" value="G5"/>
    <property type="match status" value="1"/>
</dbReference>
<dbReference type="STRING" id="1121305.CLCOL_20210"/>
<dbReference type="EMBL" id="LTBB01000011">
    <property type="protein sequence ID" value="KYH28295.1"/>
    <property type="molecule type" value="Genomic_DNA"/>
</dbReference>
<organism evidence="3 4">
    <name type="scientific">Clostridium colicanis DSM 13634</name>
    <dbReference type="NCBI Taxonomy" id="1121305"/>
    <lineage>
        <taxon>Bacteria</taxon>
        <taxon>Bacillati</taxon>
        <taxon>Bacillota</taxon>
        <taxon>Clostridia</taxon>
        <taxon>Eubacteriales</taxon>
        <taxon>Clostridiaceae</taxon>
        <taxon>Clostridium</taxon>
    </lineage>
</organism>
<dbReference type="PATRIC" id="fig|1121305.3.peg.2027"/>
<dbReference type="InterPro" id="IPR007391">
    <property type="entry name" value="Vancomycin_resist_VanW"/>
</dbReference>
<dbReference type="RefSeq" id="WP_061858842.1">
    <property type="nucleotide sequence ID" value="NZ_LTBB01000011.1"/>
</dbReference>
<dbReference type="SMART" id="SM01208">
    <property type="entry name" value="G5"/>
    <property type="match status" value="1"/>
</dbReference>
<evidence type="ECO:0000313" key="4">
    <source>
        <dbReference type="Proteomes" id="UP000075374"/>
    </source>
</evidence>
<dbReference type="Pfam" id="PF12229">
    <property type="entry name" value="PG_binding_4"/>
    <property type="match status" value="1"/>
</dbReference>
<reference evidence="3 4" key="1">
    <citation type="submission" date="2016-02" db="EMBL/GenBank/DDBJ databases">
        <title>Genome sequence of Clostridium colicanis DSM 13634.</title>
        <authorList>
            <person name="Poehlein A."/>
            <person name="Daniel R."/>
        </authorList>
    </citation>
    <scope>NUCLEOTIDE SEQUENCE [LARGE SCALE GENOMIC DNA]</scope>
    <source>
        <strain evidence="3 4">DSM 13634</strain>
    </source>
</reference>
<dbReference type="PANTHER" id="PTHR35788">
    <property type="entry name" value="EXPORTED PROTEIN-RELATED"/>
    <property type="match status" value="1"/>
</dbReference>
<evidence type="ECO:0000313" key="3">
    <source>
        <dbReference type="EMBL" id="KYH28295.1"/>
    </source>
</evidence>
<dbReference type="Proteomes" id="UP000075374">
    <property type="component" value="Unassembled WGS sequence"/>
</dbReference>
<dbReference type="InterPro" id="IPR022029">
    <property type="entry name" value="YoaR-like_PG-bd"/>
</dbReference>
<dbReference type="AlphaFoldDB" id="A0A151AL18"/>
<accession>A0A151AL18</accession>
<dbReference type="Pfam" id="PF04294">
    <property type="entry name" value="VanW"/>
    <property type="match status" value="1"/>
</dbReference>
<proteinExistence type="predicted"/>
<protein>
    <submittedName>
        <fullName evidence="3">Vancomycin B-type resistance protein VanW</fullName>
    </submittedName>
</protein>
<name>A0A151AL18_9CLOT</name>
<evidence type="ECO:0000256" key="1">
    <source>
        <dbReference type="ARBA" id="ARBA00022729"/>
    </source>
</evidence>
<evidence type="ECO:0000259" key="2">
    <source>
        <dbReference type="SMART" id="SM01208"/>
    </source>
</evidence>